<dbReference type="EMBL" id="KI964041">
    <property type="protein sequence ID" value="EUC43055.1"/>
    <property type="molecule type" value="Genomic_DNA"/>
</dbReference>
<feature type="compositionally biased region" description="Basic and acidic residues" evidence="1">
    <location>
        <begin position="696"/>
        <end position="735"/>
    </location>
</feature>
<feature type="compositionally biased region" description="Pro residues" evidence="1">
    <location>
        <begin position="623"/>
        <end position="632"/>
    </location>
</feature>
<dbReference type="GeneID" id="19121306"/>
<feature type="region of interest" description="Disordered" evidence="1">
    <location>
        <begin position="347"/>
        <end position="678"/>
    </location>
</feature>
<sequence length="744" mass="80714">MRVTRARAQQGHGEATDATERAPLNEITSNAPAEQPRDDDGEELLPAKTPAKTPAKKSKAKGRAKKGKKTKAAEEEEEQEVEAASEDVQTAPEPVEAPASAEDGTTESQSLSNIQDEPVSAAASGIDSSANPSEDAEISNKVQRPVTPTKPVRLTRRQLAMQEEEMKKAQQAAPAAQEPETQVPESTADVLKVTEEAPQVSEQVEEPKAPQTQNGDVKEETVMEPQAVVDKVQDEAVVESVAEREISKEALPDVPQVEEPQTQPQIPEAAADTPVPSVELSPETEPKSLATQKSNEDLMATLRSQASSRRTSRSLSKSPMRLEESFEAIDALEEALENVTSVARIDRLNEETSPERAKASKTTSTAGTRPKSMYATSTTATKLSRASSSAAPKSMKPVKSSLARATSVRTATSKEVKTAPAPTTDYLAVKRRPISVSFPTPAPPTKGRAPTKSTFQLSSNDVVAKLKAQKEERLKREAEGTAPKARPISMPPPPKSTKPLTKPAFQLPGEKIAEKLKAQKEERLKRDEEQQTAPKQRPASISMAPLAKSTKAPTKPKFELPGSAIAEKLRLKKEERLKRMEEAEAAKKEAATQKPRPAPVASRKPVTIPLRPSPAETPGVTIGPPPSPPPPQQQQRSTSLTSKRTSLSLSHPPPHQSRSTSTSSSNRNSILVPKAVVSPADAIQLKLKGKEVFNRDRVEKEARERERREKEEAAKRARAEAAERGRIASREWAERQRRKMMGGS</sequence>
<evidence type="ECO:0000313" key="2">
    <source>
        <dbReference type="EMBL" id="EUC43055.1"/>
    </source>
</evidence>
<feature type="compositionally biased region" description="Low complexity" evidence="1">
    <location>
        <begin position="169"/>
        <end position="180"/>
    </location>
</feature>
<evidence type="ECO:0008006" key="4">
    <source>
        <dbReference type="Google" id="ProtNLM"/>
    </source>
</evidence>
<dbReference type="RefSeq" id="XP_007690422.1">
    <property type="nucleotide sequence ID" value="XM_007692232.1"/>
</dbReference>
<dbReference type="HOGENOM" id="CLU_364122_0_0_1"/>
<protein>
    <recommendedName>
        <fullName evidence="4">Carboxylesterase family protein</fullName>
    </recommendedName>
</protein>
<feature type="compositionally biased region" description="Basic and acidic residues" evidence="1">
    <location>
        <begin position="347"/>
        <end position="358"/>
    </location>
</feature>
<evidence type="ECO:0000313" key="3">
    <source>
        <dbReference type="Proteomes" id="UP000054032"/>
    </source>
</evidence>
<feature type="compositionally biased region" description="Acidic residues" evidence="1">
    <location>
        <begin position="74"/>
        <end position="85"/>
    </location>
</feature>
<dbReference type="KEGG" id="bor:COCMIDRAFT_28428"/>
<name>W6YZL4_COCMI</name>
<feature type="region of interest" description="Disordered" evidence="1">
    <location>
        <begin position="1"/>
        <end position="321"/>
    </location>
</feature>
<feature type="compositionally biased region" description="Low complexity" evidence="1">
    <location>
        <begin position="255"/>
        <end position="271"/>
    </location>
</feature>
<reference evidence="2 3" key="1">
    <citation type="journal article" date="2013" name="PLoS Genet.">
        <title>Comparative genome structure, secondary metabolite, and effector coding capacity across Cochliobolus pathogens.</title>
        <authorList>
            <person name="Condon B.J."/>
            <person name="Leng Y."/>
            <person name="Wu D."/>
            <person name="Bushley K.E."/>
            <person name="Ohm R.A."/>
            <person name="Otillar R."/>
            <person name="Martin J."/>
            <person name="Schackwitz W."/>
            <person name="Grimwood J."/>
            <person name="MohdZainudin N."/>
            <person name="Xue C."/>
            <person name="Wang R."/>
            <person name="Manning V.A."/>
            <person name="Dhillon B."/>
            <person name="Tu Z.J."/>
            <person name="Steffenson B.J."/>
            <person name="Salamov A."/>
            <person name="Sun H."/>
            <person name="Lowry S."/>
            <person name="LaButti K."/>
            <person name="Han J."/>
            <person name="Copeland A."/>
            <person name="Lindquist E."/>
            <person name="Barry K."/>
            <person name="Schmutz J."/>
            <person name="Baker S.E."/>
            <person name="Ciuffetti L.M."/>
            <person name="Grigoriev I.V."/>
            <person name="Zhong S."/>
            <person name="Turgeon B.G."/>
        </authorList>
    </citation>
    <scope>NUCLEOTIDE SEQUENCE [LARGE SCALE GENOMIC DNA]</scope>
    <source>
        <strain evidence="2 3">ATCC 44560</strain>
    </source>
</reference>
<accession>W6YZL4</accession>
<feature type="compositionally biased region" description="Basic and acidic residues" evidence="1">
    <location>
        <begin position="511"/>
        <end position="529"/>
    </location>
</feature>
<feature type="compositionally biased region" description="Basic and acidic residues" evidence="1">
    <location>
        <begin position="241"/>
        <end position="251"/>
    </location>
</feature>
<dbReference type="Proteomes" id="UP000054032">
    <property type="component" value="Unassembled WGS sequence"/>
</dbReference>
<feature type="compositionally biased region" description="Low complexity" evidence="1">
    <location>
        <begin position="91"/>
        <end position="102"/>
    </location>
</feature>
<feature type="compositionally biased region" description="Polar residues" evidence="1">
    <location>
        <begin position="451"/>
        <end position="461"/>
    </location>
</feature>
<dbReference type="OrthoDB" id="3946796at2759"/>
<dbReference type="eggNOG" id="ENOG502SPY3">
    <property type="taxonomic scope" value="Eukaryota"/>
</dbReference>
<feature type="compositionally biased region" description="Basic and acidic residues" evidence="1">
    <location>
        <begin position="567"/>
        <end position="591"/>
    </location>
</feature>
<feature type="compositionally biased region" description="Basic residues" evidence="1">
    <location>
        <begin position="54"/>
        <end position="70"/>
    </location>
</feature>
<keyword evidence="3" id="KW-1185">Reference proteome</keyword>
<evidence type="ECO:0000256" key="1">
    <source>
        <dbReference type="SAM" id="MobiDB-lite"/>
    </source>
</evidence>
<gene>
    <name evidence="2" type="ORF">COCMIDRAFT_28428</name>
</gene>
<organism evidence="2 3">
    <name type="scientific">Bipolaris oryzae ATCC 44560</name>
    <dbReference type="NCBI Taxonomy" id="930090"/>
    <lineage>
        <taxon>Eukaryota</taxon>
        <taxon>Fungi</taxon>
        <taxon>Dikarya</taxon>
        <taxon>Ascomycota</taxon>
        <taxon>Pezizomycotina</taxon>
        <taxon>Dothideomycetes</taxon>
        <taxon>Pleosporomycetidae</taxon>
        <taxon>Pleosporales</taxon>
        <taxon>Pleosporineae</taxon>
        <taxon>Pleosporaceae</taxon>
        <taxon>Bipolaris</taxon>
    </lineage>
</organism>
<feature type="compositionally biased region" description="Low complexity" evidence="1">
    <location>
        <begin position="657"/>
        <end position="669"/>
    </location>
</feature>
<feature type="compositionally biased region" description="Polar residues" evidence="1">
    <location>
        <begin position="106"/>
        <end position="115"/>
    </location>
</feature>
<feature type="region of interest" description="Disordered" evidence="1">
    <location>
        <begin position="696"/>
        <end position="744"/>
    </location>
</feature>
<dbReference type="AlphaFoldDB" id="W6YZL4"/>
<feature type="compositionally biased region" description="Low complexity" evidence="1">
    <location>
        <begin position="384"/>
        <end position="401"/>
    </location>
</feature>
<feature type="compositionally biased region" description="Low complexity" evidence="1">
    <location>
        <begin position="300"/>
        <end position="318"/>
    </location>
</feature>
<feature type="compositionally biased region" description="Basic and acidic residues" evidence="1">
    <location>
        <begin position="468"/>
        <end position="479"/>
    </location>
</feature>
<proteinExistence type="predicted"/>
<feature type="compositionally biased region" description="Low complexity" evidence="1">
    <location>
        <begin position="633"/>
        <end position="650"/>
    </location>
</feature>